<feature type="compositionally biased region" description="Pro residues" evidence="11">
    <location>
        <begin position="3026"/>
        <end position="3042"/>
    </location>
</feature>
<dbReference type="InterPro" id="IPR014001">
    <property type="entry name" value="Helicase_ATP-bd"/>
</dbReference>
<dbReference type="SUPFAM" id="SSF160481">
    <property type="entry name" value="BRK domain-like"/>
    <property type="match status" value="1"/>
</dbReference>
<feature type="domain" description="Helicase C-terminal" evidence="14">
    <location>
        <begin position="865"/>
        <end position="1037"/>
    </location>
</feature>
<feature type="compositionally biased region" description="Low complexity" evidence="11">
    <location>
        <begin position="103"/>
        <end position="117"/>
    </location>
</feature>
<dbReference type="InterPro" id="IPR000330">
    <property type="entry name" value="SNF2_N"/>
</dbReference>
<feature type="compositionally biased region" description="Acidic residues" evidence="11">
    <location>
        <begin position="156"/>
        <end position="171"/>
    </location>
</feature>
<feature type="region of interest" description="Disordered" evidence="11">
    <location>
        <begin position="1955"/>
        <end position="2017"/>
    </location>
</feature>
<dbReference type="GO" id="GO:0003677">
    <property type="term" value="F:DNA binding"/>
    <property type="evidence" value="ECO:0007669"/>
    <property type="project" value="UniProtKB-KW"/>
</dbReference>
<feature type="compositionally biased region" description="Low complexity" evidence="11">
    <location>
        <begin position="3112"/>
        <end position="3124"/>
    </location>
</feature>
<organism evidence="15">
    <name type="scientific">Lygus hesperus</name>
    <name type="common">Western plant bug</name>
    <dbReference type="NCBI Taxonomy" id="30085"/>
    <lineage>
        <taxon>Eukaryota</taxon>
        <taxon>Metazoa</taxon>
        <taxon>Ecdysozoa</taxon>
        <taxon>Arthropoda</taxon>
        <taxon>Hexapoda</taxon>
        <taxon>Insecta</taxon>
        <taxon>Pterygota</taxon>
        <taxon>Neoptera</taxon>
        <taxon>Paraneoptera</taxon>
        <taxon>Hemiptera</taxon>
        <taxon>Heteroptera</taxon>
        <taxon>Panheteroptera</taxon>
        <taxon>Cimicomorpha</taxon>
        <taxon>Miridae</taxon>
        <taxon>Mirini</taxon>
        <taxon>Lygus</taxon>
    </lineage>
</organism>
<dbReference type="GO" id="GO:0016887">
    <property type="term" value="F:ATP hydrolysis activity"/>
    <property type="evidence" value="ECO:0007669"/>
    <property type="project" value="UniProtKB-ARBA"/>
</dbReference>
<feature type="compositionally biased region" description="Pro residues" evidence="11">
    <location>
        <begin position="1"/>
        <end position="14"/>
    </location>
</feature>
<evidence type="ECO:0000259" key="12">
    <source>
        <dbReference type="PROSITE" id="PS50013"/>
    </source>
</evidence>
<dbReference type="PANTHER" id="PTHR46850:SF1">
    <property type="entry name" value="CHROMODOMAIN-HELICASE-DNA-BINDING PROTEIN 9"/>
    <property type="match status" value="1"/>
</dbReference>
<dbReference type="EMBL" id="GBHO01013912">
    <property type="protein sequence ID" value="JAG29692.1"/>
    <property type="molecule type" value="Transcribed_RNA"/>
</dbReference>
<keyword evidence="10" id="KW-0539">Nucleus</keyword>
<feature type="compositionally biased region" description="Basic residues" evidence="11">
    <location>
        <begin position="194"/>
        <end position="218"/>
    </location>
</feature>
<feature type="compositionally biased region" description="Basic and acidic residues" evidence="11">
    <location>
        <begin position="1975"/>
        <end position="2005"/>
    </location>
</feature>
<dbReference type="Pfam" id="PF00271">
    <property type="entry name" value="Helicase_C"/>
    <property type="match status" value="1"/>
</dbReference>
<feature type="compositionally biased region" description="Basic and acidic residues" evidence="11">
    <location>
        <begin position="61"/>
        <end position="82"/>
    </location>
</feature>
<dbReference type="Pfam" id="PF23078">
    <property type="entry name" value="HTH_CHD6-9"/>
    <property type="match status" value="1"/>
</dbReference>
<dbReference type="InterPro" id="IPR001650">
    <property type="entry name" value="Helicase_C-like"/>
</dbReference>
<feature type="compositionally biased region" description="Pro residues" evidence="11">
    <location>
        <begin position="3061"/>
        <end position="3101"/>
    </location>
</feature>
<dbReference type="SMART" id="SM00592">
    <property type="entry name" value="BRK"/>
    <property type="match status" value="1"/>
</dbReference>
<feature type="compositionally biased region" description="Low complexity" evidence="11">
    <location>
        <begin position="2270"/>
        <end position="2282"/>
    </location>
</feature>
<dbReference type="PROSITE" id="PS50013">
    <property type="entry name" value="CHROMO_2"/>
    <property type="match status" value="1"/>
</dbReference>
<proteinExistence type="predicted"/>
<feature type="region of interest" description="Disordered" evidence="11">
    <location>
        <begin position="2395"/>
        <end position="2446"/>
    </location>
</feature>
<feature type="non-terminal residue" evidence="15">
    <location>
        <position position="1"/>
    </location>
</feature>
<dbReference type="InterPro" id="IPR037259">
    <property type="entry name" value="BRK_sf"/>
</dbReference>
<evidence type="ECO:0000256" key="6">
    <source>
        <dbReference type="ARBA" id="ARBA00022853"/>
    </source>
</evidence>
<feature type="compositionally biased region" description="Low complexity" evidence="11">
    <location>
        <begin position="3180"/>
        <end position="3198"/>
    </location>
</feature>
<keyword evidence="3" id="KW-0547">Nucleotide-binding</keyword>
<feature type="domain" description="Chromo" evidence="12">
    <location>
        <begin position="451"/>
        <end position="507"/>
    </location>
</feature>
<keyword evidence="9" id="KW-0804">Transcription</keyword>
<evidence type="ECO:0000256" key="8">
    <source>
        <dbReference type="ARBA" id="ARBA00023125"/>
    </source>
</evidence>
<dbReference type="InterPro" id="IPR051493">
    <property type="entry name" value="CHD"/>
</dbReference>
<dbReference type="SUPFAM" id="SSF52540">
    <property type="entry name" value="P-loop containing nucleoside triphosphate hydrolases"/>
    <property type="match status" value="2"/>
</dbReference>
<feature type="region of interest" description="Disordered" evidence="11">
    <location>
        <begin position="1"/>
        <end position="385"/>
    </location>
</feature>
<feature type="domain" description="Helicase ATP-binding" evidence="13">
    <location>
        <begin position="552"/>
        <end position="726"/>
    </location>
</feature>
<dbReference type="SUPFAM" id="SSF54160">
    <property type="entry name" value="Chromo domain-like"/>
    <property type="match status" value="2"/>
</dbReference>
<dbReference type="InterPro" id="IPR000953">
    <property type="entry name" value="Chromo/chromo_shadow_dom"/>
</dbReference>
<feature type="compositionally biased region" description="Basic and acidic residues" evidence="11">
    <location>
        <begin position="2607"/>
        <end position="2625"/>
    </location>
</feature>
<dbReference type="InterPro" id="IPR023780">
    <property type="entry name" value="Chromo_domain"/>
</dbReference>
<sequence>CVAPVTPPAPPPDLSEPHTPQSSQPVEENSVFNFTEDEEPPPPLHPIDSDKKKRKPRSAKKGKEPKEPKEPKPPKAPKEPKAPKTPKTPKMPKEKKKKEKAPSESPEAPAPTTSPEEVVAKVEKKKGRKKKKVSVPEEEPPPAIEEEISEPLLPEAEPEELEANDFEEPVEPSETTVEDTTGLDTEIEENTEKRGRKAKKEKKSKAKSKTPRRSKKGKSSLPVGSDGEDNVGAAPPSPEGDDSNKRRSARNTQRKKYVDDIMLSISDEESRKSGSPKPEGSKNSPDSAATDPVKHNFNPTDEDSMVVQYILASRKITREIKAEPKPVEEKTDEDGKKEPKEEGDQEDSKAAEKELDKEDDTKMDFDEPKEDKAADTAESKTEDSAKVEEIEEYYVKYRNFSYLHCEWRTEEELLKGDRRIPAKLKRFKQKQASQTNIFENLEEEPFNPDYVEVERVLDVAEQTDPNNGQTVKHYLVKWRALQYEDSTWELQDDVDPAKIKQFEIFSKLPPKDQWKPKKKPVAKEWEKLDESPVYKNDNTLRAYQLEGLNWLLFSWYNGRNCILADEMGLGKTIQSLTFIHAVHEYGIRGPFLVIAPLSTIPNWQREFEAWTDLNVIVYHGSAASRNMLQEYEMYFRNEKGNVMKDLPKFNVLITTFEIIITDFQDLKDFSWRICVIDEAHRLKNRNCKLLEGLRSLTLEHRVLLSGTPLQNNVNELFSLLNFLEPQQFASSDAFLNEFGALKSEQEVQKLQIILKPMMLRRLKEDVEKSLAPKEETVVEVELTNIQKKYYRGILEKNFSFLSKGTTSANVPNLMNTMMELRKCCIHPYLLNGAEDQIQHDYRQQHGEDTDSYYKALISSSGKMVLIDKLLPKLKSSGHRVLIFSQMVRCLDILEDYLMFRKYPFERIDGRIRGNLRQAAIDRFCKPDSDRFVFLLCTKAGGLGINLTAADTVIIYDSDWNPQNDLQAQARCHRIGQQKMVKVYRLLCRNTYEREMFDKASLKLGLDKAVLQSMNTSQGGKEISNNKQLTKKEIEDLLKKGAYGAIMDEDNAADKFCEEDIDQILERRTQIITLESEKGSTFSKASFASSGIRSDIDIDDPDFWKKWAKKADIDTSERDEQSELLMHEPRRRTQIKRYGHDEAVMDMSDLESSSGGETDNDNDTALGVGRGRGRRVKNKLHKKHKFRFDEYTNKDGEITYGAWARSECFKVERGLLTFGWGRWQEILSHNQFREGWKECDIEDCARVIVLYCLRFYRGDDKIRTFIWDLITPPEFDSRNHTVIPGSTQGIPRGRKATRKLKHCEGMDFSDHWSRHEKFDGDIFLESNYRKHLSRHANKLLLRVRMLHYIKNEIIGDLVQHISDGTHISSLPLAAPHCDQSTSPAPWWDREADKSLVVGTFKHGYESYCEMRRDPSLAFLNLCGPPSETASEDKEMKLSDEDDVASESAGGLGTSDDISQADPTDEPGASSTQTQSTGPAGEDPAEPGKPQWPSMVDLNHRLRRVINSYQRNFKKEEMKMAQKAKTGIGSDGQTSVDISSLMAARGWDWHQLAMYLWKVERREKYEQLVKERERQKMEVGQRKWTRREEQDFFRTISTYGVEYDRQKKKYVWDKFRTLSKLDKKFDDTLTEYYLAFSSMCKRVCGIKPSPEEVVVAECSDMMVEPISEDRARRILDRIGLLSKIREETLCHPQLEQRLALCLPSADVPEWWIPGKHDKDLLVGAAKHGLGRTDVFILNDPELSFHEVARKNVMNLKGEANIKLEKPEDILPLDKNEIVVKLDKGEGTLKIEKVGVKVELDSPEAEVPIPIKEVKEQAIDVDMEKDEKPLTVGVSDKEKEVEKESEMETEKTEELPKEGEPKIDDEVKGAPVEETKMEVEEPITESTIPDENVTETEHKDTPELEKEVADQKEVEEKPEDETAGAVEVVEEEKAVLEEEVTEKDTIIVPEDDENKNKVEVKKTVEEEPVKEGCTVAKPESDDSPKAEESNKEEKTDTVEEPKSVECKTEAVVTGEKNKGDEKEIEGIERFKAMFPELEVMQKLPEIDTTVVTEKAAVTVPRPSLDSTVAQLIAHSYQNPIKWPKEHALQVRLQHIVHVVEHKEWPASRNFTAYADEQPTTMEEYMRSSYNEPSEVITITTDHGPKANTFAQKRKRHIAIDVETERAKLHALLNSTNLQLQHAMKHSPSTPWDHTDESLSEESRRSTPLAGVQNLQPPPAHQGSSTATTSRLLSMPPYDLKYHPAPAAQPDKSVTPVPASSPSSMAPIDLSSGSLKSSNTDNNSSSNYLEEVQDFSMPSKKLHLQHHQPPPPPPPQIAHHQPQPQQAHQHPAPQQAHQQSQPQQAHQQPPTMQSRGKLDDMLNKLMQKKNCPVPVDEPVVGKEKKKRKLDEIVLGLSAAKEQSVSEKKPMVSPSVTVTLSNKGPPPRSSLPPSSGTPSPSASKQPDTSSYLAEQHSLLLKQQQQLQQQILQQQQALKMSQPSSAAAAQVQRKTYEAMIADISKVADFSAKISSYSHEAKVNKWLAEQSGVMPEQPLSADFLSPRRRRPRVDPTLLDWKKLTGEENVSVINRLTGKKLTGSKAPQLKRLAQWLLENPMFDVDPKWAELVKERGNLPHDLQKRLPPGDRKKGPGRPPLLSSPPGTSTPVSQSSNMQFPSLGGINPSSLLSGLSMGGFDPKNNPLLLPFGGLPNMGALSGMSGLGNMNLTNSIFANLAGLGLPGLAGMDPAAVSSAMSAMSDSTTSVTNAGASTSKQQSSVKSRKPDSNVKTPVSGAPTSLPSSLPFFFPNPSLLYSPLGLGGLNPFSLQPGSAYDSLALLNGTLGVSSASSTSAASRAHKSSTSTIAGRATPVTTFSNAYGGGSQSRSGSSRTNTPLPQQQFMLPTDTHLLESLSRVAAANAAASAAASNSKLRDKGQPLKPKDVDSLRSLMAGVPQFSGKTREQEMKEALESFSKTSAEIFARIPQPPSQSQPHDFGKKEERVSSNKRTRDSTPIIEPEHLIKKLRTENEGEKDEPANLSHHVSITIPSQSPVPPPPTPPAPAPTPPAQVMSVEGSLTPAAAPPAFESPPPPPVASPPKPVSPPAAPVVAAPSPPPPAPPSPPPVVEEPAPTRPAEEATPSEPVAVPEPEAVPEKVAEPEALAQPPDPPTREEEEVGPAKKKRTRAKKSPVSTNISDVVERKNLRSSAGRAAAAAAARQRAASMEQHDPNV</sequence>
<evidence type="ECO:0000256" key="2">
    <source>
        <dbReference type="ARBA" id="ARBA00022737"/>
    </source>
</evidence>
<reference evidence="15" key="2">
    <citation type="submission" date="2014-07" db="EMBL/GenBank/DDBJ databases">
        <authorList>
            <person name="Hull J."/>
        </authorList>
    </citation>
    <scope>NUCLEOTIDE SEQUENCE</scope>
</reference>
<keyword evidence="2" id="KW-0677">Repeat</keyword>
<evidence type="ECO:0000313" key="15">
    <source>
        <dbReference type="EMBL" id="JAG29692.1"/>
    </source>
</evidence>
<keyword evidence="5" id="KW-0067">ATP-binding</keyword>
<dbReference type="GO" id="GO:0140658">
    <property type="term" value="F:ATP-dependent chromatin remodeler activity"/>
    <property type="evidence" value="ECO:0007669"/>
    <property type="project" value="UniProtKB-ARBA"/>
</dbReference>
<evidence type="ECO:0000259" key="14">
    <source>
        <dbReference type="PROSITE" id="PS51194"/>
    </source>
</evidence>
<dbReference type="InterPro" id="IPR049730">
    <property type="entry name" value="SNF2/RAD54-like_C"/>
</dbReference>
<feature type="compositionally biased region" description="Polar residues" evidence="11">
    <location>
        <begin position="1467"/>
        <end position="1476"/>
    </location>
</feature>
<feature type="compositionally biased region" description="Low complexity" evidence="11">
    <location>
        <begin position="2825"/>
        <end position="2839"/>
    </location>
</feature>
<dbReference type="PROSITE" id="PS51192">
    <property type="entry name" value="HELICASE_ATP_BIND_1"/>
    <property type="match status" value="1"/>
</dbReference>
<protein>
    <submittedName>
        <fullName evidence="15">Chromodomain-helicase-DNA-binding protein 7</fullName>
    </submittedName>
</protein>
<gene>
    <name evidence="15" type="primary">Chd7_0</name>
    <name evidence="15" type="ORF">CM83_95975</name>
</gene>
<feature type="compositionally biased region" description="Low complexity" evidence="11">
    <location>
        <begin position="2249"/>
        <end position="2263"/>
    </location>
</feature>
<dbReference type="FunFam" id="2.40.50.40:FF:000001">
    <property type="entry name" value="chromodomain-helicase-DNA-binding protein 8 isoform X4"/>
    <property type="match status" value="1"/>
</dbReference>
<dbReference type="Gene3D" id="1.10.10.60">
    <property type="entry name" value="Homeodomain-like"/>
    <property type="match status" value="2"/>
</dbReference>
<evidence type="ECO:0000256" key="5">
    <source>
        <dbReference type="ARBA" id="ARBA00022840"/>
    </source>
</evidence>
<dbReference type="InterPro" id="IPR056342">
    <property type="entry name" value="HTH_CHD6-9"/>
</dbReference>
<dbReference type="InterPro" id="IPR038718">
    <property type="entry name" value="SNF2-like_sf"/>
</dbReference>
<feature type="compositionally biased region" description="Basic and acidic residues" evidence="11">
    <location>
        <begin position="316"/>
        <end position="385"/>
    </location>
</feature>
<evidence type="ECO:0000259" key="13">
    <source>
        <dbReference type="PROSITE" id="PS51192"/>
    </source>
</evidence>
<dbReference type="Pfam" id="PF07533">
    <property type="entry name" value="BRK"/>
    <property type="match status" value="1"/>
</dbReference>
<dbReference type="GO" id="GO:0000791">
    <property type="term" value="C:euchromatin"/>
    <property type="evidence" value="ECO:0007669"/>
    <property type="project" value="UniProtKB-ARBA"/>
</dbReference>
<feature type="region of interest" description="Disordered" evidence="11">
    <location>
        <begin position="1426"/>
        <end position="1495"/>
    </location>
</feature>
<evidence type="ECO:0000256" key="7">
    <source>
        <dbReference type="ARBA" id="ARBA00023015"/>
    </source>
</evidence>
<feature type="compositionally biased region" description="Basic residues" evidence="11">
    <location>
        <begin position="246"/>
        <end position="255"/>
    </location>
</feature>
<name>A0A0A9Y9E8_LYGHE</name>
<evidence type="ECO:0000256" key="4">
    <source>
        <dbReference type="ARBA" id="ARBA00022801"/>
    </source>
</evidence>
<feature type="region of interest" description="Disordered" evidence="11">
    <location>
        <begin position="2737"/>
        <end position="2775"/>
    </location>
</feature>
<keyword evidence="7" id="KW-0805">Transcription regulation</keyword>
<dbReference type="CDD" id="cd18668">
    <property type="entry name" value="CD1_tandem_CHD5-9_like"/>
    <property type="match status" value="1"/>
</dbReference>
<feature type="compositionally biased region" description="Polar residues" evidence="11">
    <location>
        <begin position="2742"/>
        <end position="2754"/>
    </location>
</feature>
<dbReference type="GO" id="GO:0005524">
    <property type="term" value="F:ATP binding"/>
    <property type="evidence" value="ECO:0007669"/>
    <property type="project" value="UniProtKB-KW"/>
</dbReference>
<dbReference type="CDD" id="cd18663">
    <property type="entry name" value="CD2_tandem_CHD5-9_like"/>
    <property type="match status" value="1"/>
</dbReference>
<feature type="region of interest" description="Disordered" evidence="11">
    <location>
        <begin position="2177"/>
        <end position="2282"/>
    </location>
</feature>
<feature type="region of interest" description="Disordered" evidence="11">
    <location>
        <begin position="2900"/>
        <end position="2920"/>
    </location>
</feature>
<dbReference type="Pfam" id="PF00176">
    <property type="entry name" value="SNF2-rel_dom"/>
    <property type="match status" value="1"/>
</dbReference>
<feature type="compositionally biased region" description="Basic residues" evidence="11">
    <location>
        <begin position="3154"/>
        <end position="3163"/>
    </location>
</feature>
<feature type="compositionally biased region" description="Basic and acidic residues" evidence="11">
    <location>
        <begin position="1892"/>
        <end position="1912"/>
    </location>
</feature>
<accession>A0A0A9Y9E8</accession>
<feature type="compositionally biased region" description="Acidic residues" evidence="11">
    <location>
        <begin position="136"/>
        <end position="149"/>
    </location>
</feature>
<evidence type="ECO:0000256" key="9">
    <source>
        <dbReference type="ARBA" id="ARBA00023163"/>
    </source>
</evidence>
<evidence type="ECO:0000256" key="11">
    <source>
        <dbReference type="SAM" id="MobiDB-lite"/>
    </source>
</evidence>
<feature type="compositionally biased region" description="Basic residues" evidence="11">
    <location>
        <begin position="123"/>
        <end position="133"/>
    </location>
</feature>
<feature type="compositionally biased region" description="Low complexity" evidence="11">
    <location>
        <begin position="2426"/>
        <end position="2438"/>
    </location>
</feature>
<feature type="region of interest" description="Disordered" evidence="11">
    <location>
        <begin position="1832"/>
        <end position="1925"/>
    </location>
</feature>
<keyword evidence="4" id="KW-0378">Hydrolase</keyword>
<dbReference type="GO" id="GO:0034728">
    <property type="term" value="P:nucleosome organization"/>
    <property type="evidence" value="ECO:0007669"/>
    <property type="project" value="UniProtKB-ARBA"/>
</dbReference>
<feature type="region of interest" description="Disordered" evidence="11">
    <location>
        <begin position="2825"/>
        <end position="2874"/>
    </location>
</feature>
<dbReference type="FunFam" id="3.40.50.300:FF:000015">
    <property type="entry name" value="chromodomain-helicase-DNA-binding protein 9 isoform X1"/>
    <property type="match status" value="1"/>
</dbReference>
<dbReference type="Pfam" id="PF00385">
    <property type="entry name" value="Chromo"/>
    <property type="match status" value="1"/>
</dbReference>
<dbReference type="FunFam" id="3.40.50.10810:FF:000003">
    <property type="entry name" value="chromodomain-helicase-DNA-binding protein 8 isoform X4"/>
    <property type="match status" value="1"/>
</dbReference>
<feature type="compositionally biased region" description="Basic and acidic residues" evidence="11">
    <location>
        <begin position="2906"/>
        <end position="2920"/>
    </location>
</feature>
<dbReference type="Gene3D" id="3.40.5.120">
    <property type="match status" value="1"/>
</dbReference>
<dbReference type="SMART" id="SM00487">
    <property type="entry name" value="DEXDc"/>
    <property type="match status" value="1"/>
</dbReference>
<keyword evidence="15" id="KW-0347">Helicase</keyword>
<feature type="region of interest" description="Disordered" evidence="11">
    <location>
        <begin position="2294"/>
        <end position="2352"/>
    </location>
</feature>
<dbReference type="SMART" id="SM00298">
    <property type="entry name" value="CHROMO"/>
    <property type="match status" value="2"/>
</dbReference>
<dbReference type="CDD" id="cd18793">
    <property type="entry name" value="SF2_C_SNF"/>
    <property type="match status" value="1"/>
</dbReference>
<evidence type="ECO:0000256" key="10">
    <source>
        <dbReference type="ARBA" id="ARBA00023242"/>
    </source>
</evidence>
<feature type="compositionally biased region" description="Basic and acidic residues" evidence="11">
    <location>
        <begin position="1955"/>
        <end position="1967"/>
    </location>
</feature>
<dbReference type="PANTHER" id="PTHR46850">
    <property type="entry name" value="CHROMODOMAIN-HELICASE-DNA-BINDING PROTEIN 9"/>
    <property type="match status" value="1"/>
</dbReference>
<dbReference type="Gene3D" id="3.40.50.10810">
    <property type="entry name" value="Tandem AAA-ATPase domain"/>
    <property type="match status" value="1"/>
</dbReference>
<dbReference type="InterPro" id="IPR016197">
    <property type="entry name" value="Chromo-like_dom_sf"/>
</dbReference>
<feature type="compositionally biased region" description="Basic and acidic residues" evidence="11">
    <location>
        <begin position="2970"/>
        <end position="3011"/>
    </location>
</feature>
<feature type="compositionally biased region" description="Low complexity" evidence="11">
    <location>
        <begin position="2635"/>
        <end position="2647"/>
    </location>
</feature>
<dbReference type="Gene3D" id="3.40.50.300">
    <property type="entry name" value="P-loop containing nucleotide triphosphate hydrolases"/>
    <property type="match status" value="1"/>
</dbReference>
<dbReference type="GO" id="GO:0005634">
    <property type="term" value="C:nucleus"/>
    <property type="evidence" value="ECO:0007669"/>
    <property type="project" value="UniProtKB-SubCell"/>
</dbReference>
<comment type="subcellular location">
    <subcellularLocation>
        <location evidence="1">Nucleus</location>
    </subcellularLocation>
</comment>
<feature type="compositionally biased region" description="Low complexity" evidence="11">
    <location>
        <begin position="2313"/>
        <end position="2346"/>
    </location>
</feature>
<feature type="region of interest" description="Disordered" evidence="11">
    <location>
        <begin position="2364"/>
        <end position="2383"/>
    </location>
</feature>
<evidence type="ECO:0000256" key="3">
    <source>
        <dbReference type="ARBA" id="ARBA00022741"/>
    </source>
</evidence>
<feature type="compositionally biased region" description="Polar residues" evidence="11">
    <location>
        <begin position="2218"/>
        <end position="2228"/>
    </location>
</feature>
<dbReference type="InterPro" id="IPR027417">
    <property type="entry name" value="P-loop_NTPase"/>
</dbReference>
<feature type="region of interest" description="Disordered" evidence="11">
    <location>
        <begin position="2607"/>
        <end position="2654"/>
    </location>
</feature>
<feature type="compositionally biased region" description="Basic and acidic residues" evidence="11">
    <location>
        <begin position="1832"/>
        <end position="1876"/>
    </location>
</feature>
<dbReference type="GO" id="GO:0004386">
    <property type="term" value="F:helicase activity"/>
    <property type="evidence" value="ECO:0007669"/>
    <property type="project" value="UniProtKB-KW"/>
</dbReference>
<dbReference type="Gene3D" id="2.40.50.40">
    <property type="match status" value="2"/>
</dbReference>
<keyword evidence="8 15" id="KW-0238">DNA-binding</keyword>
<feature type="region of interest" description="Disordered" evidence="11">
    <location>
        <begin position="2959"/>
        <end position="3206"/>
    </location>
</feature>
<reference evidence="15" key="1">
    <citation type="journal article" date="2014" name="PLoS ONE">
        <title>Transcriptome-Based Identification of ABC Transporters in the Western Tarnished Plant Bug Lygus hesperus.</title>
        <authorList>
            <person name="Hull J.J."/>
            <person name="Chaney K."/>
            <person name="Geib S.M."/>
            <person name="Fabrick J.A."/>
            <person name="Brent C.S."/>
            <person name="Walsh D."/>
            <person name="Lavine L.C."/>
        </authorList>
    </citation>
    <scope>NUCLEOTIDE SEQUENCE</scope>
</reference>
<dbReference type="CDD" id="cd17995">
    <property type="entry name" value="DEXHc_CHD6_7_8_9"/>
    <property type="match status" value="1"/>
</dbReference>
<dbReference type="PROSITE" id="PS51194">
    <property type="entry name" value="HELICASE_CTER"/>
    <property type="match status" value="1"/>
</dbReference>
<dbReference type="SMART" id="SM00490">
    <property type="entry name" value="HELICc"/>
    <property type="match status" value="1"/>
</dbReference>
<feature type="compositionally biased region" description="Polar residues" evidence="11">
    <location>
        <begin position="18"/>
        <end position="33"/>
    </location>
</feature>
<dbReference type="InterPro" id="IPR006576">
    <property type="entry name" value="BRK_domain"/>
</dbReference>
<feature type="region of interest" description="Disordered" evidence="11">
    <location>
        <begin position="1148"/>
        <end position="1167"/>
    </location>
</feature>
<keyword evidence="6" id="KW-0156">Chromatin regulator</keyword>
<evidence type="ECO:0000256" key="1">
    <source>
        <dbReference type="ARBA" id="ARBA00004123"/>
    </source>
</evidence>
<feature type="compositionally biased region" description="Basic and acidic residues" evidence="11">
    <location>
        <begin position="2189"/>
        <end position="2201"/>
    </location>
</feature>